<dbReference type="Proteomes" id="UP000192328">
    <property type="component" value="Unassembled WGS sequence"/>
</dbReference>
<sequence length="374" mass="41696">MEKKRKRFPDSFAVIAGMLILLALGLAAVFCGGGEFSDWERRYLANRPAAPDLNTWTTDRETEDFLSDHIPGRQALIALDSSGLFLTGRDSQLSTWYTSGSVIEPPVEINADSISTKLRRFEKLAGKAGGVPWYVLSPHTHGWLLRDRIFPVLGRQYRSEATGYAVLDACENYVPMPGVFDAEPDGMYYTTDHHWTLQGAWQAYLALSGPLGYKPLALEDFRITEYPGFRGTTLSRSGLPAFWEDTLVCAEPDSPVRVTFIDRDAESSENRLIFPEDAGTWDGYAVYLHGNHGTLIIERPDAPEGTLVVFKDSMANCLLPLLSAHFRRIIAVDARYCTGVFSDVFARSEDTKAVLFVYSLSSLVNDTEITRKAK</sequence>
<gene>
    <name evidence="1" type="ORF">SAMN06297397_1050</name>
</gene>
<organism evidence="1 2">
    <name type="scientific">Aristaeella lactis</name>
    <dbReference type="NCBI Taxonomy" id="3046383"/>
    <lineage>
        <taxon>Bacteria</taxon>
        <taxon>Bacillati</taxon>
        <taxon>Bacillota</taxon>
        <taxon>Clostridia</taxon>
        <taxon>Eubacteriales</taxon>
        <taxon>Aristaeellaceae</taxon>
        <taxon>Aristaeella</taxon>
    </lineage>
</organism>
<dbReference type="EMBL" id="FWXZ01000002">
    <property type="protein sequence ID" value="SMC49260.1"/>
    <property type="molecule type" value="Genomic_DNA"/>
</dbReference>
<keyword evidence="2" id="KW-1185">Reference proteome</keyword>
<evidence type="ECO:0000313" key="1">
    <source>
        <dbReference type="EMBL" id="SMC49260.1"/>
    </source>
</evidence>
<protein>
    <submittedName>
        <fullName evidence="1">DHHW protein</fullName>
    </submittedName>
</protein>
<proteinExistence type="predicted"/>
<name>A0AC61PJP6_9FIRM</name>
<comment type="caution">
    <text evidence="1">The sequence shown here is derived from an EMBL/GenBank/DDBJ whole genome shotgun (WGS) entry which is preliminary data.</text>
</comment>
<evidence type="ECO:0000313" key="2">
    <source>
        <dbReference type="Proteomes" id="UP000192328"/>
    </source>
</evidence>
<reference evidence="1" key="1">
    <citation type="submission" date="2017-04" db="EMBL/GenBank/DDBJ databases">
        <authorList>
            <person name="Varghese N."/>
            <person name="Submissions S."/>
        </authorList>
    </citation>
    <scope>NUCLEOTIDE SEQUENCE</scope>
    <source>
        <strain evidence="1">WTE2008</strain>
    </source>
</reference>
<accession>A0AC61PJP6</accession>